<keyword evidence="3" id="KW-0804">Transcription</keyword>
<evidence type="ECO:0000313" key="5">
    <source>
        <dbReference type="EMBL" id="RSU03163.1"/>
    </source>
</evidence>
<comment type="caution">
    <text evidence="5">The sequence shown here is derived from an EMBL/GenBank/DDBJ whole genome shotgun (WGS) entry which is preliminary data.</text>
</comment>
<dbReference type="Gene3D" id="3.40.50.2300">
    <property type="match status" value="2"/>
</dbReference>
<keyword evidence="1" id="KW-0805">Transcription regulation</keyword>
<dbReference type="EMBL" id="NGJY01000002">
    <property type="protein sequence ID" value="RSU03163.1"/>
    <property type="molecule type" value="Genomic_DNA"/>
</dbReference>
<dbReference type="SUPFAM" id="SSF53822">
    <property type="entry name" value="Periplasmic binding protein-like I"/>
    <property type="match status" value="1"/>
</dbReference>
<evidence type="ECO:0000256" key="3">
    <source>
        <dbReference type="ARBA" id="ARBA00023163"/>
    </source>
</evidence>
<dbReference type="InterPro" id="IPR028082">
    <property type="entry name" value="Peripla_BP_I"/>
</dbReference>
<gene>
    <name evidence="5" type="ORF">CBF31_05450</name>
</gene>
<name>A0A430A7R0_9ENTE</name>
<dbReference type="OrthoDB" id="9798934at2"/>
<evidence type="ECO:0000256" key="1">
    <source>
        <dbReference type="ARBA" id="ARBA00023015"/>
    </source>
</evidence>
<keyword evidence="2" id="KW-0238">DNA-binding</keyword>
<reference evidence="5 6" key="1">
    <citation type="submission" date="2017-05" db="EMBL/GenBank/DDBJ databases">
        <title>Vagococcus spp. assemblies.</title>
        <authorList>
            <person name="Gulvik C.A."/>
        </authorList>
    </citation>
    <scope>NUCLEOTIDE SEQUENCE [LARGE SCALE GENOMIC DNA]</scope>
    <source>
        <strain evidence="5 6">CCUG 41755</strain>
    </source>
</reference>
<accession>A0A430A7R0</accession>
<dbReference type="Pfam" id="PF00356">
    <property type="entry name" value="LacI"/>
    <property type="match status" value="1"/>
</dbReference>
<dbReference type="Pfam" id="PF00532">
    <property type="entry name" value="Peripla_BP_1"/>
    <property type="match status" value="1"/>
</dbReference>
<proteinExistence type="predicted"/>
<dbReference type="InterPro" id="IPR010982">
    <property type="entry name" value="Lambda_DNA-bd_dom_sf"/>
</dbReference>
<dbReference type="CDD" id="cd01392">
    <property type="entry name" value="HTH_LacI"/>
    <property type="match status" value="1"/>
</dbReference>
<dbReference type="SMART" id="SM00354">
    <property type="entry name" value="HTH_LACI"/>
    <property type="match status" value="1"/>
</dbReference>
<dbReference type="InterPro" id="IPR000843">
    <property type="entry name" value="HTH_LacI"/>
</dbReference>
<feature type="domain" description="HTH lacI-type" evidence="4">
    <location>
        <begin position="2"/>
        <end position="56"/>
    </location>
</feature>
<dbReference type="Proteomes" id="UP000287101">
    <property type="component" value="Unassembled WGS sequence"/>
</dbReference>
<dbReference type="RefSeq" id="WP_126831375.1">
    <property type="nucleotide sequence ID" value="NZ_CBCRYB010000010.1"/>
</dbReference>
<dbReference type="PANTHER" id="PTHR30146:SF105">
    <property type="entry name" value="CATABOLITE CONTROL PROTEIN B"/>
    <property type="match status" value="1"/>
</dbReference>
<keyword evidence="6" id="KW-1185">Reference proteome</keyword>
<dbReference type="PROSITE" id="PS50932">
    <property type="entry name" value="HTH_LACI_2"/>
    <property type="match status" value="1"/>
</dbReference>
<protein>
    <recommendedName>
        <fullName evidence="4">HTH lacI-type domain-containing protein</fullName>
    </recommendedName>
</protein>
<dbReference type="GO" id="GO:0000976">
    <property type="term" value="F:transcription cis-regulatory region binding"/>
    <property type="evidence" value="ECO:0007669"/>
    <property type="project" value="TreeGrafter"/>
</dbReference>
<dbReference type="Gene3D" id="1.10.260.40">
    <property type="entry name" value="lambda repressor-like DNA-binding domains"/>
    <property type="match status" value="1"/>
</dbReference>
<dbReference type="PANTHER" id="PTHR30146">
    <property type="entry name" value="LACI-RELATED TRANSCRIPTIONAL REPRESSOR"/>
    <property type="match status" value="1"/>
</dbReference>
<dbReference type="SUPFAM" id="SSF47413">
    <property type="entry name" value="lambda repressor-like DNA-binding domains"/>
    <property type="match status" value="1"/>
</dbReference>
<dbReference type="GO" id="GO:0003700">
    <property type="term" value="F:DNA-binding transcription factor activity"/>
    <property type="evidence" value="ECO:0007669"/>
    <property type="project" value="TreeGrafter"/>
</dbReference>
<evidence type="ECO:0000259" key="4">
    <source>
        <dbReference type="PROSITE" id="PS50932"/>
    </source>
</evidence>
<dbReference type="AlphaFoldDB" id="A0A430A7R0"/>
<evidence type="ECO:0000256" key="2">
    <source>
        <dbReference type="ARBA" id="ARBA00023125"/>
    </source>
</evidence>
<dbReference type="InterPro" id="IPR001761">
    <property type="entry name" value="Peripla_BP/Lac1_sug-bd_dom"/>
</dbReference>
<evidence type="ECO:0000313" key="6">
    <source>
        <dbReference type="Proteomes" id="UP000287101"/>
    </source>
</evidence>
<organism evidence="5 6">
    <name type="scientific">Vagococcus fessus</name>
    <dbReference type="NCBI Taxonomy" id="120370"/>
    <lineage>
        <taxon>Bacteria</taxon>
        <taxon>Bacillati</taxon>
        <taxon>Bacillota</taxon>
        <taxon>Bacilli</taxon>
        <taxon>Lactobacillales</taxon>
        <taxon>Enterococcaceae</taxon>
        <taxon>Vagococcus</taxon>
    </lineage>
</organism>
<sequence>MATIRDVAALSGYSVSTVSRVLNNHPYVSDEKRARVKKAMAELNYIPNNQARILSSGQSFSVGLVVPNTTNPCFAQIISGCLSAAGELGYRVTILQTDFVEEKEREYLQQLLSKEYDGLIVSSHAIPLGEIASAAKMAPIICCENPKDVDISAVYSYRDDAYNELFETLKKEEHHSIGLVLSRTENESPSMNAIVQAYISRYGDIKEDYVYREAMTYQDGSLAADYFKLSSNLPTVIICNDDEVAAGLASGFTEEISPLIIGQGDSLISKITNLSTINHHYDQVGYESFKKLFSEKREKIEFKSDVIWR</sequence>